<organism evidence="2 3">
    <name type="scientific">Macrolepiota fuliginosa MF-IS2</name>
    <dbReference type="NCBI Taxonomy" id="1400762"/>
    <lineage>
        <taxon>Eukaryota</taxon>
        <taxon>Fungi</taxon>
        <taxon>Dikarya</taxon>
        <taxon>Basidiomycota</taxon>
        <taxon>Agaricomycotina</taxon>
        <taxon>Agaricomycetes</taxon>
        <taxon>Agaricomycetidae</taxon>
        <taxon>Agaricales</taxon>
        <taxon>Agaricineae</taxon>
        <taxon>Agaricaceae</taxon>
        <taxon>Macrolepiota</taxon>
    </lineage>
</organism>
<dbReference type="AlphaFoldDB" id="A0A9P5X4F3"/>
<dbReference type="OrthoDB" id="3044562at2759"/>
<protein>
    <recommendedName>
        <fullName evidence="1">BTB domain-containing protein</fullName>
    </recommendedName>
</protein>
<reference evidence="2" key="1">
    <citation type="submission" date="2020-11" db="EMBL/GenBank/DDBJ databases">
        <authorList>
            <consortium name="DOE Joint Genome Institute"/>
            <person name="Ahrendt S."/>
            <person name="Riley R."/>
            <person name="Andreopoulos W."/>
            <person name="Labutti K."/>
            <person name="Pangilinan J."/>
            <person name="Ruiz-Duenas F.J."/>
            <person name="Barrasa J.M."/>
            <person name="Sanchez-Garcia M."/>
            <person name="Camarero S."/>
            <person name="Miyauchi S."/>
            <person name="Serrano A."/>
            <person name="Linde D."/>
            <person name="Babiker R."/>
            <person name="Drula E."/>
            <person name="Ayuso-Fernandez I."/>
            <person name="Pacheco R."/>
            <person name="Padilla G."/>
            <person name="Ferreira P."/>
            <person name="Barriuso J."/>
            <person name="Kellner H."/>
            <person name="Castanera R."/>
            <person name="Alfaro M."/>
            <person name="Ramirez L."/>
            <person name="Pisabarro A.G."/>
            <person name="Kuo A."/>
            <person name="Tritt A."/>
            <person name="Lipzen A."/>
            <person name="He G."/>
            <person name="Yan M."/>
            <person name="Ng V."/>
            <person name="Cullen D."/>
            <person name="Martin F."/>
            <person name="Rosso M.-N."/>
            <person name="Henrissat B."/>
            <person name="Hibbett D."/>
            <person name="Martinez A.T."/>
            <person name="Grigoriev I.V."/>
        </authorList>
    </citation>
    <scope>NUCLEOTIDE SEQUENCE</scope>
    <source>
        <strain evidence="2">MF-IS2</strain>
    </source>
</reference>
<dbReference type="Proteomes" id="UP000807342">
    <property type="component" value="Unassembled WGS sequence"/>
</dbReference>
<accession>A0A9P5X4F3</accession>
<comment type="caution">
    <text evidence="2">The sequence shown here is derived from an EMBL/GenBank/DDBJ whole genome shotgun (WGS) entry which is preliminary data.</text>
</comment>
<dbReference type="InterPro" id="IPR011333">
    <property type="entry name" value="SKP1/BTB/POZ_sf"/>
</dbReference>
<evidence type="ECO:0000313" key="2">
    <source>
        <dbReference type="EMBL" id="KAF9442651.1"/>
    </source>
</evidence>
<dbReference type="EMBL" id="MU151588">
    <property type="protein sequence ID" value="KAF9442651.1"/>
    <property type="molecule type" value="Genomic_DNA"/>
</dbReference>
<evidence type="ECO:0000313" key="3">
    <source>
        <dbReference type="Proteomes" id="UP000807342"/>
    </source>
</evidence>
<dbReference type="InterPro" id="IPR000210">
    <property type="entry name" value="BTB/POZ_dom"/>
</dbReference>
<dbReference type="Gene3D" id="3.30.710.10">
    <property type="entry name" value="Potassium Channel Kv1.1, Chain A"/>
    <property type="match status" value="1"/>
</dbReference>
<dbReference type="PROSITE" id="PS50097">
    <property type="entry name" value="BTB"/>
    <property type="match status" value="1"/>
</dbReference>
<keyword evidence="3" id="KW-1185">Reference proteome</keyword>
<evidence type="ECO:0000259" key="1">
    <source>
        <dbReference type="PROSITE" id="PS50097"/>
    </source>
</evidence>
<feature type="domain" description="BTB" evidence="1">
    <location>
        <begin position="30"/>
        <end position="103"/>
    </location>
</feature>
<proteinExistence type="predicted"/>
<sequence>MALVKADPASVQSPCLTTPNIHSDLYLSDGNIILQVLEDDQCMHYRVHRSVLARSSNFFADMFNVPQPSDKDRVGEFVDGCPAVCLTGDTIGDWTIILNALYNPIFYKTTSSAEIIIAMLRIGKKYLFSSFLLDAQERLRKQYPSTLACFQMRSQSHHHLKWNISLELMAVIEENIIPDDVLPALYYDNLNYLHKFDDPESEKASKISDHVKLRLLIGHRRLIRAQAKHTFGLVHQGCTSSIITCRYSLNEIRRLLSTPMSQGCVRLRPFDSFTSIIAMSHSSELCYDCRDILESQMQNGSQTVWDMLPSCFGLGSWGDLMEAEGDDGNDE</sequence>
<gene>
    <name evidence="2" type="ORF">P691DRAFT_738740</name>
</gene>
<name>A0A9P5X4F3_9AGAR</name>